<dbReference type="eggNOG" id="ENOG502S0A1">
    <property type="taxonomic scope" value="Eukaryota"/>
</dbReference>
<dbReference type="PANTHER" id="PTHR23227:SF83">
    <property type="entry name" value="ENDONUCLEASE_EXONUCLEASE_PHOSPHATASE DOMAIN-CONTAINING PROTEIN"/>
    <property type="match status" value="1"/>
</dbReference>
<dbReference type="CDD" id="cd09076">
    <property type="entry name" value="L1-EN"/>
    <property type="match status" value="1"/>
</dbReference>
<dbReference type="Ensembl" id="ENSLOCT00000012848.1">
    <property type="protein sequence ID" value="ENSLOCP00000012822.1"/>
    <property type="gene ID" value="ENSLOCG00000010463.1"/>
</dbReference>
<dbReference type="AlphaFoldDB" id="W5MWR3"/>
<dbReference type="Pfam" id="PF03372">
    <property type="entry name" value="Exo_endo_phos"/>
    <property type="match status" value="1"/>
</dbReference>
<keyword evidence="3" id="KW-1185">Reference proteome</keyword>
<dbReference type="Proteomes" id="UP000018468">
    <property type="component" value="Linkage group LG5"/>
</dbReference>
<reference evidence="2" key="2">
    <citation type="submission" date="2025-08" db="UniProtKB">
        <authorList>
            <consortium name="Ensembl"/>
        </authorList>
    </citation>
    <scope>IDENTIFICATION</scope>
</reference>
<sequence length="372" mass="42044">RNERGLPAQGRRRLKKLAKRMWLATINIGTMTGRSRELANSLKERKVDVACVQETKWAGAKSREIGEGYKLIYHCKKTTQNGVGVVVSQWIRDTVTEVAQITGCLMSTIISMGTSTAGCPDEEKEKFCHELETHVQAIDDSENLFIGGDLNGHVGRAKDNFDCNHGGEGHGNCNEGGTWILEHAEAWDLAITNTFFKKGESHLITHYSGGQTSQIDYWMVGRQDFKMVTDTKVIPYNSIAPQHRLLVLDAKVHLVQTPARPTTKIERIKWWKLPARNDLAERFKTCTATTLGTTKPNQRFIDKQTWWWNDDVQQATKSKKDAYKTWRQTKPLKSTAKHTVATSKAAHYQDLYDQLDTPGGANKIYKLARARD</sequence>
<dbReference type="InParanoid" id="W5MWR3"/>
<evidence type="ECO:0000313" key="3">
    <source>
        <dbReference type="Proteomes" id="UP000018468"/>
    </source>
</evidence>
<dbReference type="InterPro" id="IPR027124">
    <property type="entry name" value="Swc5/CFDP1/2"/>
</dbReference>
<feature type="domain" description="Endonuclease/exonuclease/phosphatase" evidence="1">
    <location>
        <begin position="24"/>
        <end position="222"/>
    </location>
</feature>
<dbReference type="HOGENOM" id="CLU_000680_8_1_1"/>
<protein>
    <recommendedName>
        <fullName evidence="1">Endonuclease/exonuclease/phosphatase domain-containing protein</fullName>
    </recommendedName>
</protein>
<accession>W5MWR3</accession>
<organism evidence="2 3">
    <name type="scientific">Lepisosteus oculatus</name>
    <name type="common">Spotted gar</name>
    <dbReference type="NCBI Taxonomy" id="7918"/>
    <lineage>
        <taxon>Eukaryota</taxon>
        <taxon>Metazoa</taxon>
        <taxon>Chordata</taxon>
        <taxon>Craniata</taxon>
        <taxon>Vertebrata</taxon>
        <taxon>Euteleostomi</taxon>
        <taxon>Actinopterygii</taxon>
        <taxon>Neopterygii</taxon>
        <taxon>Holostei</taxon>
        <taxon>Semionotiformes</taxon>
        <taxon>Lepisosteidae</taxon>
        <taxon>Lepisosteus</taxon>
    </lineage>
</organism>
<dbReference type="GO" id="GO:0003824">
    <property type="term" value="F:catalytic activity"/>
    <property type="evidence" value="ECO:0007669"/>
    <property type="project" value="InterPro"/>
</dbReference>
<dbReference type="OMA" id="MWLATIN"/>
<proteinExistence type="predicted"/>
<dbReference type="InterPro" id="IPR036691">
    <property type="entry name" value="Endo/exonu/phosph_ase_sf"/>
</dbReference>
<dbReference type="SUPFAM" id="SSF56219">
    <property type="entry name" value="DNase I-like"/>
    <property type="match status" value="1"/>
</dbReference>
<dbReference type="GeneTree" id="ENSGT00740000115773"/>
<dbReference type="Gene3D" id="3.60.10.10">
    <property type="entry name" value="Endonuclease/exonuclease/phosphatase"/>
    <property type="match status" value="1"/>
</dbReference>
<evidence type="ECO:0000259" key="1">
    <source>
        <dbReference type="Pfam" id="PF03372"/>
    </source>
</evidence>
<dbReference type="InterPro" id="IPR005135">
    <property type="entry name" value="Endo/exonuclease/phosphatase"/>
</dbReference>
<reference evidence="2" key="3">
    <citation type="submission" date="2025-09" db="UniProtKB">
        <authorList>
            <consortium name="Ensembl"/>
        </authorList>
    </citation>
    <scope>IDENTIFICATION</scope>
</reference>
<dbReference type="EMBL" id="AHAT01020738">
    <property type="status" value="NOT_ANNOTATED_CDS"/>
    <property type="molecule type" value="Genomic_DNA"/>
</dbReference>
<dbReference type="STRING" id="7918.ENSLOCP00000012822"/>
<dbReference type="PANTHER" id="PTHR23227">
    <property type="entry name" value="BUCENTAUR RELATED"/>
    <property type="match status" value="1"/>
</dbReference>
<evidence type="ECO:0000313" key="2">
    <source>
        <dbReference type="Ensembl" id="ENSLOCP00000012822.1"/>
    </source>
</evidence>
<reference evidence="3" key="1">
    <citation type="submission" date="2011-12" db="EMBL/GenBank/DDBJ databases">
        <title>The Draft Genome of Lepisosteus oculatus.</title>
        <authorList>
            <consortium name="The Broad Institute Genome Assembly &amp; Analysis Group"/>
            <consortium name="Computational R&amp;D Group"/>
            <consortium name="and Sequencing Platform"/>
            <person name="Di Palma F."/>
            <person name="Alfoldi J."/>
            <person name="Johnson J."/>
            <person name="Berlin A."/>
            <person name="Gnerre S."/>
            <person name="Jaffe D."/>
            <person name="MacCallum I."/>
            <person name="Young S."/>
            <person name="Walker B.J."/>
            <person name="Lander E.S."/>
            <person name="Lindblad-Toh K."/>
        </authorList>
    </citation>
    <scope>NUCLEOTIDE SEQUENCE [LARGE SCALE GENOMIC DNA]</scope>
</reference>
<name>W5MWR3_LEPOC</name>